<dbReference type="AlphaFoldDB" id="A0A2U2N945"/>
<accession>A0A2U2N945</accession>
<keyword evidence="1" id="KW-0132">Cell division</keyword>
<keyword evidence="1" id="KW-0131">Cell cycle</keyword>
<gene>
    <name evidence="1" type="ORF">DF196_06735</name>
</gene>
<protein>
    <submittedName>
        <fullName evidence="1">Cell division protein DivIVA</fullName>
    </submittedName>
</protein>
<comment type="caution">
    <text evidence="1">The sequence shown here is derived from an EMBL/GenBank/DDBJ whole genome shotgun (WGS) entry which is preliminary data.</text>
</comment>
<dbReference type="Proteomes" id="UP000245876">
    <property type="component" value="Unassembled WGS sequence"/>
</dbReference>
<dbReference type="GO" id="GO:0051301">
    <property type="term" value="P:cell division"/>
    <property type="evidence" value="ECO:0007669"/>
    <property type="project" value="UniProtKB-KW"/>
</dbReference>
<dbReference type="InterPro" id="IPR019933">
    <property type="entry name" value="DivIVA_domain"/>
</dbReference>
<dbReference type="NCBIfam" id="TIGR03544">
    <property type="entry name" value="DivI1A_domain"/>
    <property type="match status" value="1"/>
</dbReference>
<dbReference type="EMBL" id="QFFM01000012">
    <property type="protein sequence ID" value="PWG65623.1"/>
    <property type="molecule type" value="Genomic_DNA"/>
</dbReference>
<dbReference type="Gene3D" id="6.10.250.660">
    <property type="match status" value="1"/>
</dbReference>
<evidence type="ECO:0000313" key="2">
    <source>
        <dbReference type="Proteomes" id="UP000245876"/>
    </source>
</evidence>
<proteinExistence type="predicted"/>
<organism evidence="1 2">
    <name type="scientific">Bifidobacterium callitrichidarum</name>
    <dbReference type="NCBI Taxonomy" id="2052941"/>
    <lineage>
        <taxon>Bacteria</taxon>
        <taxon>Bacillati</taxon>
        <taxon>Actinomycetota</taxon>
        <taxon>Actinomycetes</taxon>
        <taxon>Bifidobacteriales</taxon>
        <taxon>Bifidobacteriaceae</taxon>
        <taxon>Bifidobacterium</taxon>
    </lineage>
</organism>
<name>A0A2U2N945_9BIFI</name>
<sequence>MSIDAPEFKLVQQSACYEPYAVDLLVRLAEMTVHHPDDVSGLTADEVRHLNLPCRYSGYATDEVDEWLDGLADRLEELGRS</sequence>
<reference evidence="1 2" key="1">
    <citation type="journal article" date="2018" name="Int. J. Syst. Evol. Microbiol.">
        <title>Bifidobacterium callitrichidarum sp. nov. from the faeces of the emperor tamarin (Saguinus imperator).</title>
        <authorList>
            <person name="Modesto M."/>
            <person name="Michelini S."/>
            <person name="Sansosti M.C."/>
            <person name="De Filippo C."/>
            <person name="Cavalieri D."/>
            <person name="Qvirist L."/>
            <person name="Andlid T."/>
            <person name="Spiezio C."/>
            <person name="Sandri C."/>
            <person name="Pascarelli S."/>
            <person name="Sgorbati B."/>
            <person name="Mattarelli P."/>
        </authorList>
    </citation>
    <scope>NUCLEOTIDE SEQUENCE [LARGE SCALE GENOMIC DNA]</scope>
    <source>
        <strain evidence="1 2">TRI 5</strain>
    </source>
</reference>
<dbReference type="RefSeq" id="WP_109057092.1">
    <property type="nucleotide sequence ID" value="NZ_QFFM01000012.1"/>
</dbReference>
<keyword evidence="2" id="KW-1185">Reference proteome</keyword>
<evidence type="ECO:0000313" key="1">
    <source>
        <dbReference type="EMBL" id="PWG65623.1"/>
    </source>
</evidence>